<dbReference type="Proteomes" id="UP000246410">
    <property type="component" value="Unassembled WGS sequence"/>
</dbReference>
<sequence length="217" mass="23964">MIDVQQGSIPTTWRAADGSAVTFTEARSAWTRAAHEVLAETATRFNNFIVNTELAELVQEESGIRTQVKWQHWLPVVLDRVAEYCHKNNEPPLSALCVRKNQTVGTGYRYILELAGLPIPDDLEMHAAAARWQCYQHYATDLPADGGLPTLTPKVAALRQQTTQALATAEAAEAATKPKRTSASSPRVTVPKPEPVRKPVCLNCHVELPANKICYYC</sequence>
<keyword evidence="3" id="KW-1185">Reference proteome</keyword>
<dbReference type="AlphaFoldDB" id="A0A317NE51"/>
<evidence type="ECO:0000313" key="2">
    <source>
        <dbReference type="EMBL" id="PWV73656.1"/>
    </source>
</evidence>
<name>A0A317NE51_9NOCA</name>
<evidence type="ECO:0000256" key="1">
    <source>
        <dbReference type="SAM" id="MobiDB-lite"/>
    </source>
</evidence>
<dbReference type="RefSeq" id="WP_244198372.1">
    <property type="nucleotide sequence ID" value="NZ_QGTL01000007.1"/>
</dbReference>
<organism evidence="2 3">
    <name type="scientific">Nocardia neocaledoniensis</name>
    <dbReference type="NCBI Taxonomy" id="236511"/>
    <lineage>
        <taxon>Bacteria</taxon>
        <taxon>Bacillati</taxon>
        <taxon>Actinomycetota</taxon>
        <taxon>Actinomycetes</taxon>
        <taxon>Mycobacteriales</taxon>
        <taxon>Nocardiaceae</taxon>
        <taxon>Nocardia</taxon>
    </lineage>
</organism>
<evidence type="ECO:0000313" key="3">
    <source>
        <dbReference type="Proteomes" id="UP000246410"/>
    </source>
</evidence>
<accession>A0A317NE51</accession>
<protein>
    <submittedName>
        <fullName evidence="2">Uncharacterized protein</fullName>
    </submittedName>
</protein>
<reference evidence="2 3" key="1">
    <citation type="submission" date="2018-05" db="EMBL/GenBank/DDBJ databases">
        <title>Genomic Encyclopedia of Type Strains, Phase IV (KMG-IV): sequencing the most valuable type-strain genomes for metagenomic binning, comparative biology and taxonomic classification.</title>
        <authorList>
            <person name="Goeker M."/>
        </authorList>
    </citation>
    <scope>NUCLEOTIDE SEQUENCE [LARGE SCALE GENOMIC DNA]</scope>
    <source>
        <strain evidence="2 3">DSM 44717</strain>
    </source>
</reference>
<comment type="caution">
    <text evidence="2">The sequence shown here is derived from an EMBL/GenBank/DDBJ whole genome shotgun (WGS) entry which is preliminary data.</text>
</comment>
<proteinExistence type="predicted"/>
<gene>
    <name evidence="2" type="ORF">DFR69_107283</name>
</gene>
<dbReference type="EMBL" id="QGTL01000007">
    <property type="protein sequence ID" value="PWV73656.1"/>
    <property type="molecule type" value="Genomic_DNA"/>
</dbReference>
<feature type="region of interest" description="Disordered" evidence="1">
    <location>
        <begin position="170"/>
        <end position="192"/>
    </location>
</feature>